<keyword evidence="1" id="KW-0234">DNA repair</keyword>
<keyword evidence="4" id="KW-1185">Reference proteome</keyword>
<protein>
    <recommendedName>
        <fullName evidence="1">ATP-dependent DNA helicase</fullName>
        <ecNumber evidence="1">5.6.2.3</ecNumber>
    </recommendedName>
</protein>
<dbReference type="AlphaFoldDB" id="A0A8B8FZ15"/>
<keyword evidence="1" id="KW-0067">ATP-binding</keyword>
<dbReference type="Pfam" id="PF21530">
    <property type="entry name" value="Pif1_2B_dom"/>
    <property type="match status" value="1"/>
</dbReference>
<proteinExistence type="inferred from homology"/>
<comment type="catalytic activity">
    <reaction evidence="1">
        <text>ATP + H2O = ADP + phosphate + H(+)</text>
        <dbReference type="Rhea" id="RHEA:13065"/>
        <dbReference type="ChEBI" id="CHEBI:15377"/>
        <dbReference type="ChEBI" id="CHEBI:15378"/>
        <dbReference type="ChEBI" id="CHEBI:30616"/>
        <dbReference type="ChEBI" id="CHEBI:43474"/>
        <dbReference type="ChEBI" id="CHEBI:456216"/>
        <dbReference type="EC" id="5.6.2.3"/>
    </reaction>
</comment>
<dbReference type="PANTHER" id="PTHR10492:SF57">
    <property type="entry name" value="ATP-DEPENDENT DNA HELICASE"/>
    <property type="match status" value="1"/>
</dbReference>
<evidence type="ECO:0000259" key="3">
    <source>
        <dbReference type="Pfam" id="PF21530"/>
    </source>
</evidence>
<reference evidence="5" key="1">
    <citation type="submission" date="2025-08" db="UniProtKB">
        <authorList>
            <consortium name="RefSeq"/>
        </authorList>
    </citation>
    <scope>IDENTIFICATION</scope>
    <source>
        <tissue evidence="5">Whole body</tissue>
    </source>
</reference>
<dbReference type="GO" id="GO:0006281">
    <property type="term" value="P:DNA repair"/>
    <property type="evidence" value="ECO:0007669"/>
    <property type="project" value="UniProtKB-KW"/>
</dbReference>
<dbReference type="InterPro" id="IPR049163">
    <property type="entry name" value="Pif1-like_2B_dom"/>
</dbReference>
<evidence type="ECO:0000256" key="1">
    <source>
        <dbReference type="RuleBase" id="RU363044"/>
    </source>
</evidence>
<dbReference type="EC" id="5.6.2.3" evidence="1"/>
<keyword evidence="1" id="KW-0227">DNA damage</keyword>
<name>A0A8B8FZ15_9HEMI</name>
<dbReference type="GeneID" id="112687337"/>
<dbReference type="RefSeq" id="XP_025415768.1">
    <property type="nucleotide sequence ID" value="XM_025559983.1"/>
</dbReference>
<dbReference type="GO" id="GO:0043139">
    <property type="term" value="F:5'-3' DNA helicase activity"/>
    <property type="evidence" value="ECO:0007669"/>
    <property type="project" value="UniProtKB-EC"/>
</dbReference>
<dbReference type="PANTHER" id="PTHR10492">
    <property type="match status" value="1"/>
</dbReference>
<accession>A0A8B8FZ15</accession>
<dbReference type="Pfam" id="PF05970">
    <property type="entry name" value="PIF1"/>
    <property type="match status" value="1"/>
</dbReference>
<keyword evidence="1" id="KW-0347">Helicase</keyword>
<comment type="similarity">
    <text evidence="1">Belongs to the helicase family.</text>
</comment>
<gene>
    <name evidence="5" type="primary">LOC112687337</name>
</gene>
<keyword evidence="1" id="KW-0233">DNA recombination</keyword>
<sequence>MEFAAFYYDSEMDYSKYGLVGGMTVIENPMGNISRNSTTAKFLHQTAIILLDECTMTHKNSLKAIHLTMQNLRDNQKIFGGALILLSEKLPGVVTSYKSIDSALNEDDAVNYPVEFLNSLEPPGMPPHCLNLKVGSSIILLRNLNAPKLCNGTRLAATRLMPNLIEATILNGKAKGEVILIPRIPLMPTDIPFEFKRLQFRVRLSFAMSINKLLDDIQNIIDINIDNYNEDQNLILSDNECNLLDNLELEEQEIAEES</sequence>
<dbReference type="InterPro" id="IPR010285">
    <property type="entry name" value="DNA_helicase_pif1-like_DEAD"/>
</dbReference>
<keyword evidence="1" id="KW-0547">Nucleotide-binding</keyword>
<dbReference type="GO" id="GO:0000723">
    <property type="term" value="P:telomere maintenance"/>
    <property type="evidence" value="ECO:0007669"/>
    <property type="project" value="InterPro"/>
</dbReference>
<keyword evidence="1" id="KW-0378">Hydrolase</keyword>
<evidence type="ECO:0000313" key="5">
    <source>
        <dbReference type="RefSeq" id="XP_025415768.1"/>
    </source>
</evidence>
<dbReference type="OrthoDB" id="6583552at2759"/>
<feature type="domain" description="DNA helicase Pif1-like DEAD-box helicase" evidence="2">
    <location>
        <begin position="26"/>
        <end position="86"/>
    </location>
</feature>
<comment type="cofactor">
    <cofactor evidence="1">
        <name>Mg(2+)</name>
        <dbReference type="ChEBI" id="CHEBI:18420"/>
    </cofactor>
</comment>
<evidence type="ECO:0000259" key="2">
    <source>
        <dbReference type="Pfam" id="PF05970"/>
    </source>
</evidence>
<evidence type="ECO:0000313" key="4">
    <source>
        <dbReference type="Proteomes" id="UP000694846"/>
    </source>
</evidence>
<dbReference type="Proteomes" id="UP000694846">
    <property type="component" value="Unplaced"/>
</dbReference>
<dbReference type="SUPFAM" id="SSF52540">
    <property type="entry name" value="P-loop containing nucleoside triphosphate hydrolases"/>
    <property type="match status" value="1"/>
</dbReference>
<dbReference type="GO" id="GO:0016787">
    <property type="term" value="F:hydrolase activity"/>
    <property type="evidence" value="ECO:0007669"/>
    <property type="project" value="UniProtKB-KW"/>
</dbReference>
<dbReference type="GO" id="GO:0005524">
    <property type="term" value="F:ATP binding"/>
    <property type="evidence" value="ECO:0007669"/>
    <property type="project" value="UniProtKB-KW"/>
</dbReference>
<dbReference type="InterPro" id="IPR027417">
    <property type="entry name" value="P-loop_NTPase"/>
</dbReference>
<feature type="domain" description="DNA helicase Pif1-like 2B" evidence="3">
    <location>
        <begin position="115"/>
        <end position="160"/>
    </location>
</feature>
<dbReference type="GO" id="GO:0006310">
    <property type="term" value="P:DNA recombination"/>
    <property type="evidence" value="ECO:0007669"/>
    <property type="project" value="UniProtKB-KW"/>
</dbReference>
<organism evidence="4 5">
    <name type="scientific">Sipha flava</name>
    <name type="common">yellow sugarcane aphid</name>
    <dbReference type="NCBI Taxonomy" id="143950"/>
    <lineage>
        <taxon>Eukaryota</taxon>
        <taxon>Metazoa</taxon>
        <taxon>Ecdysozoa</taxon>
        <taxon>Arthropoda</taxon>
        <taxon>Hexapoda</taxon>
        <taxon>Insecta</taxon>
        <taxon>Pterygota</taxon>
        <taxon>Neoptera</taxon>
        <taxon>Paraneoptera</taxon>
        <taxon>Hemiptera</taxon>
        <taxon>Sternorrhyncha</taxon>
        <taxon>Aphidomorpha</taxon>
        <taxon>Aphidoidea</taxon>
        <taxon>Aphididae</taxon>
        <taxon>Sipha</taxon>
    </lineage>
</organism>